<dbReference type="Proteomes" id="UP000054375">
    <property type="component" value="Unassembled WGS sequence"/>
</dbReference>
<dbReference type="Pfam" id="PF17074">
    <property type="entry name" value="Darcynin"/>
    <property type="match status" value="1"/>
</dbReference>
<dbReference type="InterPro" id="IPR031409">
    <property type="entry name" value="Darcynin"/>
</dbReference>
<dbReference type="EMBL" id="LMWV01000036">
    <property type="protein sequence ID" value="KUN59546.1"/>
    <property type="molecule type" value="Genomic_DNA"/>
</dbReference>
<gene>
    <name evidence="2" type="ORF">AQJ54_39635</name>
</gene>
<comment type="similarity">
    <text evidence="1">Belongs to the darcynin family.</text>
</comment>
<evidence type="ECO:0000313" key="3">
    <source>
        <dbReference type="Proteomes" id="UP000054375"/>
    </source>
</evidence>
<accession>A0A124HVU5</accession>
<sequence length="121" mass="14032">MPPHTFEASLTAFILVRTTRSWLDLTPRQRFEVLRTEIRPAIEAKGVAVRSRFYDTEFYSARVSDIWVWEAPDHNSFQQVIEALRETRFWDDYFEVVDVLVGVENAYAINYGQDAIATLGA</sequence>
<protein>
    <submittedName>
        <fullName evidence="2">Darcynin</fullName>
    </submittedName>
</protein>
<reference evidence="2 3" key="1">
    <citation type="submission" date="2015-10" db="EMBL/GenBank/DDBJ databases">
        <title>Draft genome sequence of Streptomyces griseorubiginosus DSM 40469, type strain for the species Streptomyces griseorubiginosus.</title>
        <authorList>
            <person name="Ruckert C."/>
            <person name="Winkler A."/>
            <person name="Kalinowski J."/>
            <person name="Kampfer P."/>
            <person name="Glaeser S."/>
        </authorList>
    </citation>
    <scope>NUCLEOTIDE SEQUENCE [LARGE SCALE GENOMIC DNA]</scope>
    <source>
        <strain evidence="2 3">DSM 40469</strain>
    </source>
</reference>
<name>A0A124HVU5_9ACTN</name>
<proteinExistence type="inferred from homology"/>
<evidence type="ECO:0000256" key="1">
    <source>
        <dbReference type="ARBA" id="ARBA00006869"/>
    </source>
</evidence>
<dbReference type="AlphaFoldDB" id="A0A124HVU5"/>
<keyword evidence="3" id="KW-1185">Reference proteome</keyword>
<comment type="caution">
    <text evidence="2">The sequence shown here is derived from an EMBL/GenBank/DDBJ whole genome shotgun (WGS) entry which is preliminary data.</text>
</comment>
<organism evidence="2 3">
    <name type="scientific">Streptomyces griseorubiginosus</name>
    <dbReference type="NCBI Taxonomy" id="67304"/>
    <lineage>
        <taxon>Bacteria</taxon>
        <taxon>Bacillati</taxon>
        <taxon>Actinomycetota</taxon>
        <taxon>Actinomycetes</taxon>
        <taxon>Kitasatosporales</taxon>
        <taxon>Streptomycetaceae</taxon>
        <taxon>Streptomyces</taxon>
    </lineage>
</organism>
<evidence type="ECO:0000313" key="2">
    <source>
        <dbReference type="EMBL" id="KUN59546.1"/>
    </source>
</evidence>